<dbReference type="Pfam" id="PF11553">
    <property type="entry name" value="DUF3231"/>
    <property type="match status" value="2"/>
</dbReference>
<reference evidence="1 2" key="1">
    <citation type="submission" date="2017-08" db="EMBL/GenBank/DDBJ databases">
        <title>Virgibacillus indicus sp. nov. and Virgibacillus profoundi sp. nov, two moderately halophilic bacteria isolated from marine sediment by using the Microfluidic Streak Plate.</title>
        <authorList>
            <person name="Xu B."/>
            <person name="Hu B."/>
            <person name="Wang J."/>
            <person name="Zhu Y."/>
            <person name="Huang L."/>
            <person name="Du W."/>
            <person name="Huang Y."/>
        </authorList>
    </citation>
    <scope>NUCLEOTIDE SEQUENCE [LARGE SCALE GENOMIC DNA]</scope>
    <source>
        <strain evidence="1 2">IO3-P3-H5</strain>
    </source>
</reference>
<dbReference type="InterPro" id="IPR021617">
    <property type="entry name" value="DUF3231"/>
</dbReference>
<dbReference type="RefSeq" id="WP_095656975.1">
    <property type="nucleotide sequence ID" value="NZ_NPOA01000015.1"/>
</dbReference>
<comment type="caution">
    <text evidence="1">The sequence shown here is derived from an EMBL/GenBank/DDBJ whole genome shotgun (WGS) entry which is preliminary data.</text>
</comment>
<evidence type="ECO:0000313" key="2">
    <source>
        <dbReference type="Proteomes" id="UP000218887"/>
    </source>
</evidence>
<organism evidence="1 2">
    <name type="scientific">Virgibacillus profundi</name>
    <dbReference type="NCBI Taxonomy" id="2024555"/>
    <lineage>
        <taxon>Bacteria</taxon>
        <taxon>Bacillati</taxon>
        <taxon>Bacillota</taxon>
        <taxon>Bacilli</taxon>
        <taxon>Bacillales</taxon>
        <taxon>Bacillaceae</taxon>
        <taxon>Virgibacillus</taxon>
    </lineage>
</organism>
<dbReference type="Proteomes" id="UP000218887">
    <property type="component" value="Unassembled WGS sequence"/>
</dbReference>
<sequence>MKPIKPTKIQSNKINNTNHKLTSAEMGKLWVTYTGNTMSTCVLRYYLQHIEDKDIKVVIENALNLSQSIVENIKEIFIRDNFPIPIGFTKEDVNLGAPRLFSDEFYLHYLNYTSKAGMSIYSIAIPIMSRKDVRELFINTLQSTVKLVSDVNDILEAKGFLVRPPSIPTPKKIDFVKQQNYLNGFFGNVRPLHALEVAHLYDNLENNVTSKALLIGFSQVAKTEKVKKFLLRGKEITSKHIKSCSQQLHKDNLPSPPLLDDLVSTSTFSPFSDKLMLWHKIDMFSMKIRSDANGMSLNGRRDLGGMYTKFLMDIGLYVEDGANIMIDQGWMEQPPEAVDRDELSGGIKGIE</sequence>
<accession>A0A2A2I8T3</accession>
<dbReference type="AlphaFoldDB" id="A0A2A2I8T3"/>
<evidence type="ECO:0000313" key="1">
    <source>
        <dbReference type="EMBL" id="PAV28047.1"/>
    </source>
</evidence>
<dbReference type="OrthoDB" id="1675670at2"/>
<evidence type="ECO:0008006" key="3">
    <source>
        <dbReference type="Google" id="ProtNLM"/>
    </source>
</evidence>
<gene>
    <name evidence="1" type="ORF">CIL05_18220</name>
</gene>
<dbReference type="EMBL" id="NPOA01000015">
    <property type="protein sequence ID" value="PAV28047.1"/>
    <property type="molecule type" value="Genomic_DNA"/>
</dbReference>
<protein>
    <recommendedName>
        <fullName evidence="3">DUF3231 family protein</fullName>
    </recommendedName>
</protein>
<keyword evidence="2" id="KW-1185">Reference proteome</keyword>
<name>A0A2A2I8T3_9BACI</name>
<proteinExistence type="predicted"/>
<dbReference type="Gene3D" id="1.20.1260.10">
    <property type="match status" value="2"/>
</dbReference>
<dbReference type="InterPro" id="IPR012347">
    <property type="entry name" value="Ferritin-like"/>
</dbReference>